<dbReference type="AlphaFoldDB" id="J2ZTS4"/>
<accession>J2ZTS4</accession>
<evidence type="ECO:0000256" key="1">
    <source>
        <dbReference type="SAM" id="MobiDB-lite"/>
    </source>
</evidence>
<name>J2ZTS4_ACTNH</name>
<evidence type="ECO:0000313" key="2">
    <source>
        <dbReference type="EMBL" id="EJN86015.1"/>
    </source>
</evidence>
<sequence length="63" mass="6823">MLLGHHPRHAPTSSAYGGITHYATPSQTIQLQISTHPVSGRRPTGQPHNPAHATPAEYHTHTI</sequence>
<comment type="caution">
    <text evidence="2">The sequence shown here is derived from an EMBL/GenBank/DDBJ whole genome shotgun (WGS) entry which is preliminary data.</text>
</comment>
<dbReference type="EMBL" id="ALJK01000024">
    <property type="protein sequence ID" value="EJN86015.1"/>
    <property type="molecule type" value="Genomic_DNA"/>
</dbReference>
<evidence type="ECO:0000313" key="3">
    <source>
        <dbReference type="Proteomes" id="UP000007814"/>
    </source>
</evidence>
<proteinExistence type="predicted"/>
<organism evidence="2 3">
    <name type="scientific">Actinomyces naeslundii (strain ATCC 12104 / DSM 43013 / CCUG 2238 / JCM 8349 / NCTC 10301 / Howell 279)</name>
    <dbReference type="NCBI Taxonomy" id="1115803"/>
    <lineage>
        <taxon>Bacteria</taxon>
        <taxon>Bacillati</taxon>
        <taxon>Actinomycetota</taxon>
        <taxon>Actinomycetes</taxon>
        <taxon>Actinomycetales</taxon>
        <taxon>Actinomycetaceae</taxon>
        <taxon>Actinomyces</taxon>
    </lineage>
</organism>
<feature type="region of interest" description="Disordered" evidence="1">
    <location>
        <begin position="1"/>
        <end position="63"/>
    </location>
</feature>
<gene>
    <name evidence="2" type="ORF">HMPREF1129_2994</name>
</gene>
<dbReference type="Proteomes" id="UP000007814">
    <property type="component" value="Unassembled WGS sequence"/>
</dbReference>
<reference evidence="2 3" key="1">
    <citation type="submission" date="2012-07" db="EMBL/GenBank/DDBJ databases">
        <authorList>
            <person name="Durkin A.S."/>
            <person name="McCorrison J."/>
            <person name="Torralba M."/>
            <person name="Gillis M."/>
            <person name="Methe B."/>
            <person name="Sutton G."/>
            <person name="Nelson K.E."/>
        </authorList>
    </citation>
    <scope>NUCLEOTIDE SEQUENCE [LARGE SCALE GENOMIC DNA]</scope>
    <source>
        <strain evidence="3">ATCC 12104 / DSM 43013 / CCUG 2238 / JCM 8349 / NCTC 10301 / Howell 279</strain>
    </source>
</reference>
<protein>
    <submittedName>
        <fullName evidence="2">Uncharacterized protein</fullName>
    </submittedName>
</protein>
<feature type="compositionally biased region" description="Polar residues" evidence="1">
    <location>
        <begin position="23"/>
        <end position="37"/>
    </location>
</feature>